<dbReference type="GeneID" id="71992309"/>
<evidence type="ECO:0000256" key="2">
    <source>
        <dbReference type="ARBA" id="ARBA00005587"/>
    </source>
</evidence>
<evidence type="ECO:0000313" key="8">
    <source>
        <dbReference type="Proteomes" id="UP000756132"/>
    </source>
</evidence>
<evidence type="ECO:0000256" key="3">
    <source>
        <dbReference type="ARBA" id="ARBA00022692"/>
    </source>
</evidence>
<feature type="transmembrane region" description="Helical" evidence="6">
    <location>
        <begin position="196"/>
        <end position="216"/>
    </location>
</feature>
<evidence type="ECO:0000256" key="1">
    <source>
        <dbReference type="ARBA" id="ARBA00004141"/>
    </source>
</evidence>
<gene>
    <name evidence="7" type="ORF">CLAFUR5_12431</name>
</gene>
<dbReference type="GO" id="GO:0005886">
    <property type="term" value="C:plasma membrane"/>
    <property type="evidence" value="ECO:0007669"/>
    <property type="project" value="TreeGrafter"/>
</dbReference>
<proteinExistence type="inferred from homology"/>
<feature type="transmembrane region" description="Helical" evidence="6">
    <location>
        <begin position="264"/>
        <end position="285"/>
    </location>
</feature>
<evidence type="ECO:0008006" key="9">
    <source>
        <dbReference type="Google" id="ProtNLM"/>
    </source>
</evidence>
<evidence type="ECO:0000313" key="7">
    <source>
        <dbReference type="EMBL" id="UJO23167.1"/>
    </source>
</evidence>
<evidence type="ECO:0000256" key="6">
    <source>
        <dbReference type="SAM" id="Phobius"/>
    </source>
</evidence>
<sequence>MLSNSRRGDQLAWPFIGRLRTNNCSGSQPKLDRVVVVLQWAMIDSNMPPALGNSCWPEGYMQKVGLLQARSVGRFPSQLSFETTSTPRHWKNAPRMSRMNHDDKANDFAGHEVNGNGRAGMPTLEQVRTQGSFMITPEMFERMYLAPQNQVTGSLRTTVGNPTPIGLGGFLIGYCPIIFSILGFRGFTGNGAATVGTYFFSGGMLAILACIMEWIIGNTFPAVFFGVFGGYFLSFGATLVPSFNAYGAYATDPSNLETGKAAPGFLSGIAFWNLMMAIFTFYCTICALRVNILFTAAFFFLAITFILISASYWLVAESGLTSMARNLQLVSYPYGQVSYFILCANECQQAGGSTGFVVMIIGWYLLLALMLTTVDFPLNLPVGDLSQFIPSATEMRKRKQRKDIEKNE</sequence>
<keyword evidence="4 6" id="KW-1133">Transmembrane helix</keyword>
<dbReference type="GO" id="GO:0015123">
    <property type="term" value="F:acetate transmembrane transporter activity"/>
    <property type="evidence" value="ECO:0007669"/>
    <property type="project" value="TreeGrafter"/>
</dbReference>
<reference evidence="7" key="2">
    <citation type="journal article" date="2022" name="Microb. Genom.">
        <title>A chromosome-scale genome assembly of the tomato pathogen Cladosporium fulvum reveals a compartmentalized genome architecture and the presence of a dispensable chromosome.</title>
        <authorList>
            <person name="Zaccaron A.Z."/>
            <person name="Chen L.H."/>
            <person name="Samaras A."/>
            <person name="Stergiopoulos I."/>
        </authorList>
    </citation>
    <scope>NUCLEOTIDE SEQUENCE</scope>
    <source>
        <strain evidence="7">Race5_Kim</strain>
    </source>
</reference>
<feature type="transmembrane region" description="Helical" evidence="6">
    <location>
        <begin position="223"/>
        <end position="244"/>
    </location>
</feature>
<dbReference type="AlphaFoldDB" id="A0A9Q8PIR6"/>
<dbReference type="KEGG" id="ffu:CLAFUR5_12431"/>
<name>A0A9Q8PIR6_PASFU</name>
<dbReference type="PANTHER" id="PTHR31123:SF4">
    <property type="entry name" value="PROTEIN ALCS"/>
    <property type="match status" value="1"/>
</dbReference>
<keyword evidence="5 6" id="KW-0472">Membrane</keyword>
<protein>
    <recommendedName>
        <fullName evidence="9">Protein alcS</fullName>
    </recommendedName>
</protein>
<feature type="transmembrane region" description="Helical" evidence="6">
    <location>
        <begin position="356"/>
        <end position="374"/>
    </location>
</feature>
<dbReference type="PANTHER" id="PTHR31123">
    <property type="entry name" value="ACCUMULATION OF DYADS PROTEIN 2-RELATED"/>
    <property type="match status" value="1"/>
</dbReference>
<dbReference type="RefSeq" id="XP_047767533.1">
    <property type="nucleotide sequence ID" value="XM_047911579.1"/>
</dbReference>
<feature type="transmembrane region" description="Helical" evidence="6">
    <location>
        <begin position="165"/>
        <end position="184"/>
    </location>
</feature>
<dbReference type="OrthoDB" id="3648309at2759"/>
<feature type="transmembrane region" description="Helical" evidence="6">
    <location>
        <begin position="292"/>
        <end position="315"/>
    </location>
</feature>
<dbReference type="Pfam" id="PF01184">
    <property type="entry name" value="Gpr1_Fun34_YaaH"/>
    <property type="match status" value="1"/>
</dbReference>
<evidence type="ECO:0000256" key="5">
    <source>
        <dbReference type="ARBA" id="ARBA00023136"/>
    </source>
</evidence>
<dbReference type="EMBL" id="CP090172">
    <property type="protein sequence ID" value="UJO23167.1"/>
    <property type="molecule type" value="Genomic_DNA"/>
</dbReference>
<comment type="similarity">
    <text evidence="2">Belongs to the acetate uptake transporter (AceTr) (TC 2.A.96) family.</text>
</comment>
<dbReference type="Proteomes" id="UP000756132">
    <property type="component" value="Chromosome 10"/>
</dbReference>
<comment type="subcellular location">
    <subcellularLocation>
        <location evidence="1">Membrane</location>
        <topology evidence="1">Multi-pass membrane protein</topology>
    </subcellularLocation>
</comment>
<evidence type="ECO:0000256" key="4">
    <source>
        <dbReference type="ARBA" id="ARBA00022989"/>
    </source>
</evidence>
<keyword evidence="8" id="KW-1185">Reference proteome</keyword>
<keyword evidence="3 6" id="KW-0812">Transmembrane</keyword>
<dbReference type="InterPro" id="IPR051633">
    <property type="entry name" value="AceTr"/>
</dbReference>
<organism evidence="7 8">
    <name type="scientific">Passalora fulva</name>
    <name type="common">Tomato leaf mold</name>
    <name type="synonym">Cladosporium fulvum</name>
    <dbReference type="NCBI Taxonomy" id="5499"/>
    <lineage>
        <taxon>Eukaryota</taxon>
        <taxon>Fungi</taxon>
        <taxon>Dikarya</taxon>
        <taxon>Ascomycota</taxon>
        <taxon>Pezizomycotina</taxon>
        <taxon>Dothideomycetes</taxon>
        <taxon>Dothideomycetidae</taxon>
        <taxon>Mycosphaerellales</taxon>
        <taxon>Mycosphaerellaceae</taxon>
        <taxon>Fulvia</taxon>
    </lineage>
</organism>
<reference evidence="7" key="1">
    <citation type="submission" date="2021-12" db="EMBL/GenBank/DDBJ databases">
        <authorList>
            <person name="Zaccaron A."/>
            <person name="Stergiopoulos I."/>
        </authorList>
    </citation>
    <scope>NUCLEOTIDE SEQUENCE</scope>
    <source>
        <strain evidence="7">Race5_Kim</strain>
    </source>
</reference>
<accession>A0A9Q8PIR6</accession>
<dbReference type="InterPro" id="IPR000791">
    <property type="entry name" value="Gpr1/Fun34/SatP-like"/>
</dbReference>
<feature type="transmembrane region" description="Helical" evidence="6">
    <location>
        <begin position="327"/>
        <end position="344"/>
    </location>
</feature>